<dbReference type="AlphaFoldDB" id="A0A165PZH4"/>
<proteinExistence type="predicted"/>
<organism evidence="2 3">
    <name type="scientific">Daedalea quercina L-15889</name>
    <dbReference type="NCBI Taxonomy" id="1314783"/>
    <lineage>
        <taxon>Eukaryota</taxon>
        <taxon>Fungi</taxon>
        <taxon>Dikarya</taxon>
        <taxon>Basidiomycota</taxon>
        <taxon>Agaricomycotina</taxon>
        <taxon>Agaricomycetes</taxon>
        <taxon>Polyporales</taxon>
        <taxon>Fomitopsis</taxon>
    </lineage>
</organism>
<sequence length="467" mass="51663">MLQRGGPVYCYHPYSPPLLRQPSSSQQLNESDTPSSPAPSFTSSWPSQASNENINPHAPADSTLSNPRLEPTLGLEGTSMSGPLATNNNIQNLPSFLLTPQGLDMHINKLKLGNRREEIHRFASMNLEQQNIVLFTMMLSNEASDDGTVLKQIDDRLRHIEQLSEGSWQPSPIQKQLLKGLIGHWLVQPLDTYEKFYELVGGYICVEAAWLKLGLYVNDPTVRITIDNEMRAIAGQMKSDFRKDIVNSITTKKKSLHDFCRFMLEKYHLPRIPREVPQHIKATLAMHRNLASERQAADTTEGKYWPALEQVLTKAYNDHPGEEQGTGSWDSWEKQQIAQDERKYGYPPAALPGPNQPIANFRPSASVPNPPEDDDDAHGDMLNTANVGGITTNICTTRLATHTIFTQEELSGDVTVSQLGDVAATIDGTRAVFPQPRVNVAGPSVLAGVEGRDVGDFASTTTAFQKA</sequence>
<evidence type="ECO:0000256" key="1">
    <source>
        <dbReference type="SAM" id="MobiDB-lite"/>
    </source>
</evidence>
<feature type="compositionally biased region" description="Low complexity" evidence="1">
    <location>
        <begin position="17"/>
        <end position="47"/>
    </location>
</feature>
<protein>
    <submittedName>
        <fullName evidence="2">Uncharacterized protein</fullName>
    </submittedName>
</protein>
<dbReference type="OrthoDB" id="2757172at2759"/>
<name>A0A165PZH4_9APHY</name>
<evidence type="ECO:0000313" key="2">
    <source>
        <dbReference type="EMBL" id="KZT68816.1"/>
    </source>
</evidence>
<feature type="region of interest" description="Disordered" evidence="1">
    <location>
        <begin position="347"/>
        <end position="378"/>
    </location>
</feature>
<dbReference type="Proteomes" id="UP000076727">
    <property type="component" value="Unassembled WGS sequence"/>
</dbReference>
<feature type="region of interest" description="Disordered" evidence="1">
    <location>
        <begin position="13"/>
        <end position="86"/>
    </location>
</feature>
<accession>A0A165PZH4</accession>
<keyword evidence="3" id="KW-1185">Reference proteome</keyword>
<dbReference type="EMBL" id="KV429063">
    <property type="protein sequence ID" value="KZT68816.1"/>
    <property type="molecule type" value="Genomic_DNA"/>
</dbReference>
<gene>
    <name evidence="2" type="ORF">DAEQUDRAFT_766013</name>
</gene>
<evidence type="ECO:0000313" key="3">
    <source>
        <dbReference type="Proteomes" id="UP000076727"/>
    </source>
</evidence>
<reference evidence="2 3" key="1">
    <citation type="journal article" date="2016" name="Mol. Biol. Evol.">
        <title>Comparative Genomics of Early-Diverging Mushroom-Forming Fungi Provides Insights into the Origins of Lignocellulose Decay Capabilities.</title>
        <authorList>
            <person name="Nagy L.G."/>
            <person name="Riley R."/>
            <person name="Tritt A."/>
            <person name="Adam C."/>
            <person name="Daum C."/>
            <person name="Floudas D."/>
            <person name="Sun H."/>
            <person name="Yadav J.S."/>
            <person name="Pangilinan J."/>
            <person name="Larsson K.H."/>
            <person name="Matsuura K."/>
            <person name="Barry K."/>
            <person name="Labutti K."/>
            <person name="Kuo R."/>
            <person name="Ohm R.A."/>
            <person name="Bhattacharya S.S."/>
            <person name="Shirouzu T."/>
            <person name="Yoshinaga Y."/>
            <person name="Martin F.M."/>
            <person name="Grigoriev I.V."/>
            <person name="Hibbett D.S."/>
        </authorList>
    </citation>
    <scope>NUCLEOTIDE SEQUENCE [LARGE SCALE GENOMIC DNA]</scope>
    <source>
        <strain evidence="2 3">L-15889</strain>
    </source>
</reference>